<accession>A0A6G4EDA0</accession>
<comment type="caution">
    <text evidence="1">The sequence shown here is derived from an EMBL/GenBank/DDBJ whole genome shotgun (WGS) entry which is preliminary data.</text>
</comment>
<sequence length="95" mass="11299">MFYYDVEKNVSSIYNTQELQIVGYVDVFLGEKKENKLTTISFNELGIYLLFKDCPKDREEFDNFIENKALEEINKEEIQEKLKEIKLAYNMGLLE</sequence>
<dbReference type="RefSeq" id="WP_061319526.1">
    <property type="nucleotide sequence ID" value="NZ_CP013849.1"/>
</dbReference>
<proteinExistence type="predicted"/>
<protein>
    <submittedName>
        <fullName evidence="1">Uncharacterized protein</fullName>
    </submittedName>
</protein>
<gene>
    <name evidence="1" type="ORF">FC962_04715</name>
</gene>
<evidence type="ECO:0000313" key="1">
    <source>
        <dbReference type="EMBL" id="NFH61212.1"/>
    </source>
</evidence>
<dbReference type="AlphaFoldDB" id="A0A6G4EDA0"/>
<organism evidence="1">
    <name type="scientific">Clostridium botulinum</name>
    <dbReference type="NCBI Taxonomy" id="1491"/>
    <lineage>
        <taxon>Bacteria</taxon>
        <taxon>Bacillati</taxon>
        <taxon>Bacillota</taxon>
        <taxon>Clostridia</taxon>
        <taxon>Eubacteriales</taxon>
        <taxon>Clostridiaceae</taxon>
        <taxon>Clostridium</taxon>
    </lineage>
</organism>
<name>A0A6G4EDA0_CLOBO</name>
<reference evidence="1" key="1">
    <citation type="submission" date="2019-04" db="EMBL/GenBank/DDBJ databases">
        <title>Genome sequencing of Clostridium botulinum Groups I-IV and Clostridium butyricum.</title>
        <authorList>
            <person name="Brunt J."/>
            <person name="Van Vliet A.H.M."/>
            <person name="Stringer S.C."/>
            <person name="Carter A.T."/>
            <person name="Peck M.W."/>
        </authorList>
    </citation>
    <scope>NUCLEOTIDE SEQUENCE</scope>
    <source>
        <strain evidence="1">IFR 15/031</strain>
    </source>
</reference>
<dbReference type="EMBL" id="SWRL01000002">
    <property type="protein sequence ID" value="NFH61212.1"/>
    <property type="molecule type" value="Genomic_DNA"/>
</dbReference>